<dbReference type="STRING" id="908937.Prede_1362"/>
<evidence type="ECO:0000313" key="3">
    <source>
        <dbReference type="Proteomes" id="UP000007820"/>
    </source>
</evidence>
<dbReference type="EMBL" id="AFPW01000067">
    <property type="protein sequence ID" value="EGQ11372.1"/>
    <property type="molecule type" value="Genomic_DNA"/>
</dbReference>
<reference evidence="2 3" key="1">
    <citation type="submission" date="2011-04" db="EMBL/GenBank/DDBJ databases">
        <authorList>
            <person name="Muzny D."/>
            <person name="Qin X."/>
            <person name="Deng J."/>
            <person name="Jiang H."/>
            <person name="Liu Y."/>
            <person name="Qu J."/>
            <person name="Song X.-Z."/>
            <person name="Zhang L."/>
            <person name="Thornton R."/>
            <person name="Coyle M."/>
            <person name="Francisco L."/>
            <person name="Jackson L."/>
            <person name="Javaid M."/>
            <person name="Korchina V."/>
            <person name="Kovar C."/>
            <person name="Mata R."/>
            <person name="Mathew T."/>
            <person name="Ngo R."/>
            <person name="Nguyen L."/>
            <person name="Nguyen N."/>
            <person name="Okwuonu G."/>
            <person name="Ongeri F."/>
            <person name="Pham C."/>
            <person name="Simmons D."/>
            <person name="Wilczek-Boney K."/>
            <person name="Hale W."/>
            <person name="Jakkamsetti A."/>
            <person name="Pham P."/>
            <person name="Ruth R."/>
            <person name="San Lucas F."/>
            <person name="Warren J."/>
            <person name="Zhang J."/>
            <person name="Zhao Z."/>
            <person name="Zhou C."/>
            <person name="Zhu D."/>
            <person name="Lee S."/>
            <person name="Bess C."/>
            <person name="Blankenburg K."/>
            <person name="Forbes L."/>
            <person name="Fu Q."/>
            <person name="Gubbala S."/>
            <person name="Hirani K."/>
            <person name="Jayaseelan J.C."/>
            <person name="Lara F."/>
            <person name="Munidasa M."/>
            <person name="Palculict T."/>
            <person name="Patil S."/>
            <person name="Pu L.-L."/>
            <person name="Saada N."/>
            <person name="Tang L."/>
            <person name="Weissenberger G."/>
            <person name="Zhu Y."/>
            <person name="Hemphill L."/>
            <person name="Shang Y."/>
            <person name="Youmans B."/>
            <person name="Ayvaz T."/>
            <person name="Ross M."/>
            <person name="Santibanez J."/>
            <person name="Aqrawi P."/>
            <person name="Gross S."/>
            <person name="Joshi V."/>
            <person name="Fowler G."/>
            <person name="Nazareth L."/>
            <person name="Reid J."/>
            <person name="Worley K."/>
            <person name="Petrosino J."/>
            <person name="Highlander S."/>
            <person name="Gibbs R."/>
        </authorList>
    </citation>
    <scope>NUCLEOTIDE SEQUENCE [LARGE SCALE GENOMIC DNA]</scope>
    <source>
        <strain evidence="2 3">DSM 3688</strain>
    </source>
</reference>
<dbReference type="Proteomes" id="UP000007820">
    <property type="component" value="Unassembled WGS sequence"/>
</dbReference>
<evidence type="ECO:0000256" key="1">
    <source>
        <dbReference type="SAM" id="Phobius"/>
    </source>
</evidence>
<proteinExistence type="predicted"/>
<dbReference type="AlphaFoldDB" id="F9D7D2"/>
<name>F9D7D2_PREDD</name>
<keyword evidence="1" id="KW-0472">Membrane</keyword>
<organism evidence="2 3">
    <name type="scientific">Prevotella dentalis (strain ATCC 49559 / DSM 3688 / JCM 13448 / NCTC 12043 / ES 2772)</name>
    <name type="common">Mitsuokella dentalis</name>
    <dbReference type="NCBI Taxonomy" id="908937"/>
    <lineage>
        <taxon>Bacteria</taxon>
        <taxon>Pseudomonadati</taxon>
        <taxon>Bacteroidota</taxon>
        <taxon>Bacteroidia</taxon>
        <taxon>Bacteroidales</taxon>
        <taxon>Prevotellaceae</taxon>
        <taxon>Prevotella</taxon>
    </lineage>
</organism>
<protein>
    <submittedName>
        <fullName evidence="2">Uncharacterized protein</fullName>
    </submittedName>
</protein>
<sequence>MIKMKINKIKRYINVFTDKFRINYVSLYLFTFSILKLTGIIKCSWLFLLLALLF</sequence>
<keyword evidence="1" id="KW-1133">Transmembrane helix</keyword>
<feature type="transmembrane region" description="Helical" evidence="1">
    <location>
        <begin position="27"/>
        <end position="53"/>
    </location>
</feature>
<comment type="caution">
    <text evidence="2">The sequence shown here is derived from an EMBL/GenBank/DDBJ whole genome shotgun (WGS) entry which is preliminary data.</text>
</comment>
<accession>F9D7D2</accession>
<keyword evidence="1" id="KW-0812">Transmembrane</keyword>
<gene>
    <name evidence="2" type="ORF">HMPREF9136_2760</name>
</gene>
<evidence type="ECO:0000313" key="2">
    <source>
        <dbReference type="EMBL" id="EGQ11372.1"/>
    </source>
</evidence>